<sequence length="90" mass="10097">MIKYILLILLSSNVCAGEWYVGASLEHTSNFLIKEQGYGMNAVFVDLTYRHKAYYISGGLGAHSESYDCPEVCFGGNELARLKFGFEFKL</sequence>
<name>A0A3B1AWS3_9ZZZZ</name>
<gene>
    <name evidence="1" type="ORF">MNBD_ALPHA03-1309</name>
</gene>
<evidence type="ECO:0000313" key="1">
    <source>
        <dbReference type="EMBL" id="VAX04274.1"/>
    </source>
</evidence>
<proteinExistence type="predicted"/>
<reference evidence="1" key="1">
    <citation type="submission" date="2018-06" db="EMBL/GenBank/DDBJ databases">
        <authorList>
            <person name="Zhirakovskaya E."/>
        </authorList>
    </citation>
    <scope>NUCLEOTIDE SEQUENCE</scope>
</reference>
<organism evidence="1">
    <name type="scientific">hydrothermal vent metagenome</name>
    <dbReference type="NCBI Taxonomy" id="652676"/>
    <lineage>
        <taxon>unclassified sequences</taxon>
        <taxon>metagenomes</taxon>
        <taxon>ecological metagenomes</taxon>
    </lineage>
</organism>
<dbReference type="AlphaFoldDB" id="A0A3B1AWS3"/>
<accession>A0A3B1AWS3</accession>
<evidence type="ECO:0008006" key="2">
    <source>
        <dbReference type="Google" id="ProtNLM"/>
    </source>
</evidence>
<dbReference type="EMBL" id="UOFW01000084">
    <property type="protein sequence ID" value="VAX04274.1"/>
    <property type="molecule type" value="Genomic_DNA"/>
</dbReference>
<protein>
    <recommendedName>
        <fullName evidence="2">Outer membrane protein beta-barrel domain-containing protein</fullName>
    </recommendedName>
</protein>